<accession>A0A395I5K1</accession>
<evidence type="ECO:0000313" key="3">
    <source>
        <dbReference type="Proteomes" id="UP000248961"/>
    </source>
</evidence>
<dbReference type="RefSeq" id="XP_025554219.1">
    <property type="nucleotide sequence ID" value="XM_025690759.1"/>
</dbReference>
<evidence type="ECO:0000256" key="1">
    <source>
        <dbReference type="SAM" id="Phobius"/>
    </source>
</evidence>
<organism evidence="2 3">
    <name type="scientific">Aspergillus homomorphus (strain CBS 101889)</name>
    <dbReference type="NCBI Taxonomy" id="1450537"/>
    <lineage>
        <taxon>Eukaryota</taxon>
        <taxon>Fungi</taxon>
        <taxon>Dikarya</taxon>
        <taxon>Ascomycota</taxon>
        <taxon>Pezizomycotina</taxon>
        <taxon>Eurotiomycetes</taxon>
        <taxon>Eurotiomycetidae</taxon>
        <taxon>Eurotiales</taxon>
        <taxon>Aspergillaceae</taxon>
        <taxon>Aspergillus</taxon>
        <taxon>Aspergillus subgen. Circumdati</taxon>
    </lineage>
</organism>
<proteinExistence type="predicted"/>
<reference evidence="2 3" key="1">
    <citation type="submission" date="2018-02" db="EMBL/GenBank/DDBJ databases">
        <title>The genomes of Aspergillus section Nigri reveals drivers in fungal speciation.</title>
        <authorList>
            <consortium name="DOE Joint Genome Institute"/>
            <person name="Vesth T.C."/>
            <person name="Nybo J."/>
            <person name="Theobald S."/>
            <person name="Brandl J."/>
            <person name="Frisvad J.C."/>
            <person name="Nielsen K.F."/>
            <person name="Lyhne E.K."/>
            <person name="Kogle M.E."/>
            <person name="Kuo A."/>
            <person name="Riley R."/>
            <person name="Clum A."/>
            <person name="Nolan M."/>
            <person name="Lipzen A."/>
            <person name="Salamov A."/>
            <person name="Henrissat B."/>
            <person name="Wiebenga A."/>
            <person name="De vries R.P."/>
            <person name="Grigoriev I.V."/>
            <person name="Mortensen U.H."/>
            <person name="Andersen M.R."/>
            <person name="Baker S.E."/>
        </authorList>
    </citation>
    <scope>NUCLEOTIDE SEQUENCE [LARGE SCALE GENOMIC DNA]</scope>
    <source>
        <strain evidence="2 3">CBS 101889</strain>
    </source>
</reference>
<evidence type="ECO:0000313" key="2">
    <source>
        <dbReference type="EMBL" id="RAL15065.1"/>
    </source>
</evidence>
<dbReference type="AlphaFoldDB" id="A0A395I5K1"/>
<keyword evidence="1" id="KW-0472">Membrane</keyword>
<keyword evidence="3" id="KW-1185">Reference proteome</keyword>
<keyword evidence="1" id="KW-1133">Transmembrane helix</keyword>
<dbReference type="EMBL" id="KZ824272">
    <property type="protein sequence ID" value="RAL15065.1"/>
    <property type="molecule type" value="Genomic_DNA"/>
</dbReference>
<dbReference type="Proteomes" id="UP000248961">
    <property type="component" value="Unassembled WGS sequence"/>
</dbReference>
<dbReference type="VEuPathDB" id="FungiDB:BO97DRAFT_237988"/>
<name>A0A395I5K1_ASPHC</name>
<sequence length="111" mass="13038">MELYFGRTRTMPIPPNSHVGPAFKIHSKLSGQELRRVTFDGEPADQMTQLSTDNRSVPNRAIPCFCLFLFLFLIFFLFFFFFFLLALDHTTQVARPYLACRTEYSMHIIRH</sequence>
<gene>
    <name evidence="2" type="ORF">BO97DRAFT_237988</name>
</gene>
<protein>
    <submittedName>
        <fullName evidence="2">Uncharacterized protein</fullName>
    </submittedName>
</protein>
<keyword evidence="1" id="KW-0812">Transmembrane</keyword>
<dbReference type="GeneID" id="37195048"/>
<feature type="transmembrane region" description="Helical" evidence="1">
    <location>
        <begin position="65"/>
        <end position="87"/>
    </location>
</feature>